<evidence type="ECO:0000313" key="2">
    <source>
        <dbReference type="EMBL" id="QPT39899.1"/>
    </source>
</evidence>
<dbReference type="InterPro" id="IPR041698">
    <property type="entry name" value="Methyltransf_25"/>
</dbReference>
<keyword evidence="3" id="KW-0489">Methyltransferase</keyword>
<accession>A0A378XJ89</accession>
<dbReference type="AlphaFoldDB" id="A0A378XJ89"/>
<evidence type="ECO:0000259" key="1">
    <source>
        <dbReference type="Pfam" id="PF13649"/>
    </source>
</evidence>
<dbReference type="GO" id="GO:0008168">
    <property type="term" value="F:methyltransferase activity"/>
    <property type="evidence" value="ECO:0007669"/>
    <property type="project" value="UniProtKB-KW"/>
</dbReference>
<feature type="domain" description="Methyltransferase" evidence="1">
    <location>
        <begin position="66"/>
        <end position="157"/>
    </location>
</feature>
<proteinExistence type="predicted"/>
<dbReference type="SUPFAM" id="SSF53335">
    <property type="entry name" value="S-adenosyl-L-methionine-dependent methyltransferases"/>
    <property type="match status" value="1"/>
</dbReference>
<organism evidence="3 4">
    <name type="scientific">Oligella ureolytica</name>
    <dbReference type="NCBI Taxonomy" id="90244"/>
    <lineage>
        <taxon>Bacteria</taxon>
        <taxon>Pseudomonadati</taxon>
        <taxon>Pseudomonadota</taxon>
        <taxon>Betaproteobacteria</taxon>
        <taxon>Burkholderiales</taxon>
        <taxon>Alcaligenaceae</taxon>
        <taxon>Oligella</taxon>
    </lineage>
</organism>
<evidence type="ECO:0000313" key="5">
    <source>
        <dbReference type="Proteomes" id="UP000594903"/>
    </source>
</evidence>
<keyword evidence="3" id="KW-0808">Transferase</keyword>
<dbReference type="Proteomes" id="UP000594903">
    <property type="component" value="Chromosome"/>
</dbReference>
<dbReference type="OrthoDB" id="9795085at2"/>
<evidence type="ECO:0000313" key="4">
    <source>
        <dbReference type="Proteomes" id="UP000254603"/>
    </source>
</evidence>
<sequence length="272" mass="31392">MSTRTIYPVLNAAQWYREYMKEIAFSEQPAESWDKRAHSMQKKGNPRSKYFDFFINAIDLNGISTVLDVGSGTGALALQLAPHVDHVYCLDYSRAMLDYVELNAREAKLANISTIHLSKEDDWQGLVPEVDVLVSSRSGLDIDIERLFEKFHRHTRQHIYFSYLAGGRFDQPEISSLLNKERKAFPDYIHIINILYEMGIDPALSFVHAPGRFQHCTDEAHFIELVTAYYGDSTADDIDALRHFYQKESANFVKDNYAMKWALIDWVVPEKK</sequence>
<reference evidence="2 5" key="2">
    <citation type="submission" date="2020-12" db="EMBL/GenBank/DDBJ databases">
        <title>FDA dAtabase for Regulatory Grade micrObial Sequences (FDA-ARGOS): Supporting development and validation of Infectious Disease Dx tests.</title>
        <authorList>
            <person name="Sproer C."/>
            <person name="Gronow S."/>
            <person name="Severitt S."/>
            <person name="Schroder I."/>
            <person name="Tallon L."/>
            <person name="Sadzewicz L."/>
            <person name="Zhao X."/>
            <person name="Boylan J."/>
            <person name="Ott S."/>
            <person name="Bowen H."/>
            <person name="Vavikolanu K."/>
            <person name="Mehta A."/>
            <person name="Aluvathingal J."/>
            <person name="Nadendla S."/>
            <person name="Lowell S."/>
            <person name="Myers T."/>
            <person name="Yan Y."/>
            <person name="Sichtig H."/>
        </authorList>
    </citation>
    <scope>NUCLEOTIDE SEQUENCE [LARGE SCALE GENOMIC DNA]</scope>
    <source>
        <strain evidence="2 5">FDAARGOS_872</strain>
    </source>
</reference>
<dbReference type="STRING" id="1122619.GCA_000373745_00215"/>
<gene>
    <name evidence="2" type="ORF">I6G29_12425</name>
    <name evidence="3" type="ORF">NCTC11997_02559</name>
</gene>
<dbReference type="Proteomes" id="UP000254603">
    <property type="component" value="Unassembled WGS sequence"/>
</dbReference>
<dbReference type="RefSeq" id="WP_026253514.1">
    <property type="nucleotide sequence ID" value="NZ_CP065725.1"/>
</dbReference>
<reference evidence="3 4" key="1">
    <citation type="submission" date="2018-06" db="EMBL/GenBank/DDBJ databases">
        <authorList>
            <consortium name="Pathogen Informatics"/>
            <person name="Doyle S."/>
        </authorList>
    </citation>
    <scope>NUCLEOTIDE SEQUENCE [LARGE SCALE GENOMIC DNA]</scope>
    <source>
        <strain evidence="3 4">NCTC11997</strain>
    </source>
</reference>
<dbReference type="EMBL" id="UGSB01000001">
    <property type="protein sequence ID" value="SUA57925.1"/>
    <property type="molecule type" value="Genomic_DNA"/>
</dbReference>
<protein>
    <submittedName>
        <fullName evidence="2">Class I SAM-dependent methyltransferase</fullName>
    </submittedName>
    <submittedName>
        <fullName evidence="3">N5-glutamine S-adenosyl-L-methionine-dependent methyltransferase</fullName>
    </submittedName>
</protein>
<dbReference type="Gene3D" id="3.40.50.150">
    <property type="entry name" value="Vaccinia Virus protein VP39"/>
    <property type="match status" value="1"/>
</dbReference>
<dbReference type="CDD" id="cd02440">
    <property type="entry name" value="AdoMet_MTases"/>
    <property type="match status" value="1"/>
</dbReference>
<name>A0A378XJ89_9BURK</name>
<evidence type="ECO:0000313" key="3">
    <source>
        <dbReference type="EMBL" id="SUA57925.1"/>
    </source>
</evidence>
<dbReference type="GO" id="GO:0032259">
    <property type="term" value="P:methylation"/>
    <property type="evidence" value="ECO:0007669"/>
    <property type="project" value="UniProtKB-KW"/>
</dbReference>
<dbReference type="InterPro" id="IPR029063">
    <property type="entry name" value="SAM-dependent_MTases_sf"/>
</dbReference>
<dbReference type="Pfam" id="PF13649">
    <property type="entry name" value="Methyltransf_25"/>
    <property type="match status" value="1"/>
</dbReference>
<dbReference type="EMBL" id="CP065725">
    <property type="protein sequence ID" value="QPT39899.1"/>
    <property type="molecule type" value="Genomic_DNA"/>
</dbReference>
<keyword evidence="5" id="KW-1185">Reference proteome</keyword>